<accession>A0A8H3ZLV3</accession>
<reference evidence="1 2" key="1">
    <citation type="submission" date="2019-12" db="EMBL/GenBank/DDBJ databases">
        <title>A genome sequence resource for the geographically widespread anthracnose pathogen Colletotrichum asianum.</title>
        <authorList>
            <person name="Meng Y."/>
        </authorList>
    </citation>
    <scope>NUCLEOTIDE SEQUENCE [LARGE SCALE GENOMIC DNA]</scope>
    <source>
        <strain evidence="1 2">ICMP 18580</strain>
    </source>
</reference>
<protein>
    <submittedName>
        <fullName evidence="1">Uncharacterized protein</fullName>
    </submittedName>
</protein>
<gene>
    <name evidence="1" type="ORF">GQ607_016381</name>
</gene>
<keyword evidence="2" id="KW-1185">Reference proteome</keyword>
<evidence type="ECO:0000313" key="2">
    <source>
        <dbReference type="Proteomes" id="UP000434172"/>
    </source>
</evidence>
<dbReference type="EMBL" id="WOWK01000161">
    <property type="protein sequence ID" value="KAF0316390.1"/>
    <property type="molecule type" value="Genomic_DNA"/>
</dbReference>
<evidence type="ECO:0000313" key="1">
    <source>
        <dbReference type="EMBL" id="KAF0316390.1"/>
    </source>
</evidence>
<proteinExistence type="predicted"/>
<dbReference type="Proteomes" id="UP000434172">
    <property type="component" value="Unassembled WGS sequence"/>
</dbReference>
<name>A0A8H3ZLV3_9PEZI</name>
<dbReference type="AlphaFoldDB" id="A0A8H3ZLV3"/>
<sequence length="92" mass="9723">MAPLFQAGADRCFMPGSSTAIVVSALYLGARAASGASKSNAAGSASAETLVRNLQIPQTKASIVQQPRTRFHEGDSEFTMEDLTTYEEHMAA</sequence>
<organism evidence="1 2">
    <name type="scientific">Colletotrichum asianum</name>
    <dbReference type="NCBI Taxonomy" id="702518"/>
    <lineage>
        <taxon>Eukaryota</taxon>
        <taxon>Fungi</taxon>
        <taxon>Dikarya</taxon>
        <taxon>Ascomycota</taxon>
        <taxon>Pezizomycotina</taxon>
        <taxon>Sordariomycetes</taxon>
        <taxon>Hypocreomycetidae</taxon>
        <taxon>Glomerellales</taxon>
        <taxon>Glomerellaceae</taxon>
        <taxon>Colletotrichum</taxon>
        <taxon>Colletotrichum gloeosporioides species complex</taxon>
    </lineage>
</organism>
<comment type="caution">
    <text evidence="1">The sequence shown here is derived from an EMBL/GenBank/DDBJ whole genome shotgun (WGS) entry which is preliminary data.</text>
</comment>